<name>A0A022QJX0_ERYGU</name>
<keyword evidence="2" id="KW-1185">Reference proteome</keyword>
<feature type="non-terminal residue" evidence="1">
    <location>
        <position position="1"/>
    </location>
</feature>
<accession>A0A022QJX0</accession>
<proteinExistence type="predicted"/>
<reference evidence="1 2" key="1">
    <citation type="journal article" date="2013" name="Proc. Natl. Acad. Sci. U.S.A.">
        <title>Fine-scale variation in meiotic recombination in Mimulus inferred from population shotgun sequencing.</title>
        <authorList>
            <person name="Hellsten U."/>
            <person name="Wright K.M."/>
            <person name="Jenkins J."/>
            <person name="Shu S."/>
            <person name="Yuan Y."/>
            <person name="Wessler S.R."/>
            <person name="Schmutz J."/>
            <person name="Willis J.H."/>
            <person name="Rokhsar D.S."/>
        </authorList>
    </citation>
    <scope>NUCLEOTIDE SEQUENCE [LARGE SCALE GENOMIC DNA]</scope>
    <source>
        <strain evidence="2">cv. DUN x IM62</strain>
    </source>
</reference>
<sequence length="118" mass="13030">RVQKVNRLAAAEAQRLQDALEEEHVAGDPEHALLLVAVLRRGFVQQLHKNRVVQQLGADDEPLHLVSDVHRQVSLRHAAGPLPEGLRSVCQPGMRSEQAVLRGIGNSGEFPHQLLHVI</sequence>
<protein>
    <submittedName>
        <fullName evidence="1">Uncharacterized protein</fullName>
    </submittedName>
</protein>
<dbReference type="Proteomes" id="UP000030748">
    <property type="component" value="Unassembled WGS sequence"/>
</dbReference>
<evidence type="ECO:0000313" key="2">
    <source>
        <dbReference type="Proteomes" id="UP000030748"/>
    </source>
</evidence>
<organism evidence="1 2">
    <name type="scientific">Erythranthe guttata</name>
    <name type="common">Yellow monkey flower</name>
    <name type="synonym">Mimulus guttatus</name>
    <dbReference type="NCBI Taxonomy" id="4155"/>
    <lineage>
        <taxon>Eukaryota</taxon>
        <taxon>Viridiplantae</taxon>
        <taxon>Streptophyta</taxon>
        <taxon>Embryophyta</taxon>
        <taxon>Tracheophyta</taxon>
        <taxon>Spermatophyta</taxon>
        <taxon>Magnoliopsida</taxon>
        <taxon>eudicotyledons</taxon>
        <taxon>Gunneridae</taxon>
        <taxon>Pentapetalae</taxon>
        <taxon>asterids</taxon>
        <taxon>lamiids</taxon>
        <taxon>Lamiales</taxon>
        <taxon>Phrymaceae</taxon>
        <taxon>Erythranthe</taxon>
    </lineage>
</organism>
<gene>
    <name evidence="1" type="ORF">MIMGU_mgv1a025614mg</name>
</gene>
<dbReference type="EMBL" id="KI631456">
    <property type="protein sequence ID" value="EYU27558.1"/>
    <property type="molecule type" value="Genomic_DNA"/>
</dbReference>
<evidence type="ECO:0000313" key="1">
    <source>
        <dbReference type="EMBL" id="EYU27558.1"/>
    </source>
</evidence>
<dbReference type="AlphaFoldDB" id="A0A022QJX0"/>